<proteinExistence type="predicted"/>
<accession>A0A6H0Y0E0</accession>
<evidence type="ECO:0000256" key="1">
    <source>
        <dbReference type="SAM" id="MobiDB-lite"/>
    </source>
</evidence>
<gene>
    <name evidence="2" type="ORF">AMS68_005846</name>
</gene>
<dbReference type="Proteomes" id="UP000503462">
    <property type="component" value="Chromosome 4"/>
</dbReference>
<evidence type="ECO:0000313" key="2">
    <source>
        <dbReference type="EMBL" id="QIX00329.1"/>
    </source>
</evidence>
<keyword evidence="3" id="KW-1185">Reference proteome</keyword>
<dbReference type="EMBL" id="CP051142">
    <property type="protein sequence ID" value="QIX00329.1"/>
    <property type="molecule type" value="Genomic_DNA"/>
</dbReference>
<sequence>MQDRAAGGVVEVECPVEAYKGMYLLSIISDSFLHPHTPNNNQTLPPTKTKPPQSKWVAQTAPTTPATAHRAAAAAPSKSFQAWAL</sequence>
<feature type="region of interest" description="Disordered" evidence="1">
    <location>
        <begin position="35"/>
        <end position="64"/>
    </location>
</feature>
<organism evidence="2 3">
    <name type="scientific">Peltaster fructicola</name>
    <dbReference type="NCBI Taxonomy" id="286661"/>
    <lineage>
        <taxon>Eukaryota</taxon>
        <taxon>Fungi</taxon>
        <taxon>Dikarya</taxon>
        <taxon>Ascomycota</taxon>
        <taxon>Pezizomycotina</taxon>
        <taxon>Dothideomycetes</taxon>
        <taxon>Dothideomycetes incertae sedis</taxon>
        <taxon>Peltaster</taxon>
    </lineage>
</organism>
<reference evidence="2 3" key="1">
    <citation type="journal article" date="2016" name="Sci. Rep.">
        <title>Peltaster fructicola genome reveals evolution from an invasive phytopathogen to an ectophytic parasite.</title>
        <authorList>
            <person name="Xu C."/>
            <person name="Chen H."/>
            <person name="Gleason M.L."/>
            <person name="Xu J.R."/>
            <person name="Liu H."/>
            <person name="Zhang R."/>
            <person name="Sun G."/>
        </authorList>
    </citation>
    <scope>NUCLEOTIDE SEQUENCE [LARGE SCALE GENOMIC DNA]</scope>
    <source>
        <strain evidence="2 3">LNHT1506</strain>
    </source>
</reference>
<name>A0A6H0Y0E0_9PEZI</name>
<evidence type="ECO:0000313" key="3">
    <source>
        <dbReference type="Proteomes" id="UP000503462"/>
    </source>
</evidence>
<protein>
    <submittedName>
        <fullName evidence="2">Uncharacterized protein</fullName>
    </submittedName>
</protein>
<dbReference type="AlphaFoldDB" id="A0A6H0Y0E0"/>